<proteinExistence type="predicted"/>
<organism evidence="1 2">
    <name type="scientific">Entomortierella chlamydospora</name>
    <dbReference type="NCBI Taxonomy" id="101097"/>
    <lineage>
        <taxon>Eukaryota</taxon>
        <taxon>Fungi</taxon>
        <taxon>Fungi incertae sedis</taxon>
        <taxon>Mucoromycota</taxon>
        <taxon>Mortierellomycotina</taxon>
        <taxon>Mortierellomycetes</taxon>
        <taxon>Mortierellales</taxon>
        <taxon>Mortierellaceae</taxon>
        <taxon>Entomortierella</taxon>
    </lineage>
</organism>
<dbReference type="AlphaFoldDB" id="A0A9P6MIH8"/>
<protein>
    <recommendedName>
        <fullName evidence="3">AIG1-type G domain-containing protein</fullName>
    </recommendedName>
</protein>
<gene>
    <name evidence="1" type="ORF">BGZ80_005837</name>
</gene>
<evidence type="ECO:0000313" key="2">
    <source>
        <dbReference type="Proteomes" id="UP000703661"/>
    </source>
</evidence>
<dbReference type="EMBL" id="JAAAID010002877">
    <property type="protein sequence ID" value="KAG0003171.1"/>
    <property type="molecule type" value="Genomic_DNA"/>
</dbReference>
<evidence type="ECO:0000313" key="1">
    <source>
        <dbReference type="EMBL" id="KAG0003171.1"/>
    </source>
</evidence>
<keyword evidence="2" id="KW-1185">Reference proteome</keyword>
<name>A0A9P6MIH8_9FUNG</name>
<comment type="caution">
    <text evidence="1">The sequence shown here is derived from an EMBL/GenBank/DDBJ whole genome shotgun (WGS) entry which is preliminary data.</text>
</comment>
<dbReference type="Gene3D" id="3.40.50.300">
    <property type="entry name" value="P-loop containing nucleotide triphosphate hydrolases"/>
    <property type="match status" value="1"/>
</dbReference>
<reference evidence="1" key="1">
    <citation type="journal article" date="2020" name="Fungal Divers.">
        <title>Resolving the Mortierellaceae phylogeny through synthesis of multi-gene phylogenetics and phylogenomics.</title>
        <authorList>
            <person name="Vandepol N."/>
            <person name="Liber J."/>
            <person name="Desiro A."/>
            <person name="Na H."/>
            <person name="Kennedy M."/>
            <person name="Barry K."/>
            <person name="Grigoriev I.V."/>
            <person name="Miller A.N."/>
            <person name="O'Donnell K."/>
            <person name="Stajich J.E."/>
            <person name="Bonito G."/>
        </authorList>
    </citation>
    <scope>NUCLEOTIDE SEQUENCE</scope>
    <source>
        <strain evidence="1">NRRL 2769</strain>
    </source>
</reference>
<dbReference type="Proteomes" id="UP000703661">
    <property type="component" value="Unassembled WGS sequence"/>
</dbReference>
<dbReference type="SUPFAM" id="SSF52540">
    <property type="entry name" value="P-loop containing nucleoside triphosphate hydrolases"/>
    <property type="match status" value="1"/>
</dbReference>
<dbReference type="InterPro" id="IPR027417">
    <property type="entry name" value="P-loop_NTPase"/>
</dbReference>
<sequence>MTEPDPVAIKVESLLQGNSDFNDFEDTINERNNLQIIRTTSSNSLTQYQFNMIDTPGLNDTHGEDEAHIARIFETLKAAGNIHLILITVGLGPFTDSLRKAIKCYFDMFPEFQSLVVFVHTSSDYKNLHSSQKKAHSELLTKKKTLHEIIGRDSCKHFEIDCDLDTNKPFKISITYNTIRNILCMAPFNQPVAMNRIMMRKTAKMKNVDNTLIDKYKAIVATRQTTLEFKNEAQAIVMDKLLKLEIQINDLRSEVSDHE</sequence>
<accession>A0A9P6MIH8</accession>
<evidence type="ECO:0008006" key="3">
    <source>
        <dbReference type="Google" id="ProtNLM"/>
    </source>
</evidence>
<feature type="non-terminal residue" evidence="1">
    <location>
        <position position="259"/>
    </location>
</feature>